<proteinExistence type="predicted"/>
<sequence>MNGVFAALKHHGGEALHNWLGLDMEVAKHGVTFPASNELDGVAIDVGAEKGHGTARTKGAGANVGRKETEVGAAGGCSLVYCSGDVGRFYGVMAAVLEIGCNDGVHVCSMLSEMEDTADHGADGAEDIMSAPTVTDDFATDTILLRGECKGNTGGSP</sequence>
<dbReference type="EMBL" id="CAKOGP040001836">
    <property type="protein sequence ID" value="CAJ1953577.1"/>
    <property type="molecule type" value="Genomic_DNA"/>
</dbReference>
<protein>
    <submittedName>
        <fullName evidence="1">Uncharacterized protein</fullName>
    </submittedName>
</protein>
<keyword evidence="2" id="KW-1185">Reference proteome</keyword>
<dbReference type="Proteomes" id="UP001295423">
    <property type="component" value="Unassembled WGS sequence"/>
</dbReference>
<organism evidence="1 2">
    <name type="scientific">Cylindrotheca closterium</name>
    <dbReference type="NCBI Taxonomy" id="2856"/>
    <lineage>
        <taxon>Eukaryota</taxon>
        <taxon>Sar</taxon>
        <taxon>Stramenopiles</taxon>
        <taxon>Ochrophyta</taxon>
        <taxon>Bacillariophyta</taxon>
        <taxon>Bacillariophyceae</taxon>
        <taxon>Bacillariophycidae</taxon>
        <taxon>Bacillariales</taxon>
        <taxon>Bacillariaceae</taxon>
        <taxon>Cylindrotheca</taxon>
    </lineage>
</organism>
<name>A0AAD2FUE0_9STRA</name>
<accession>A0AAD2FUE0</accession>
<evidence type="ECO:0000313" key="2">
    <source>
        <dbReference type="Proteomes" id="UP001295423"/>
    </source>
</evidence>
<comment type="caution">
    <text evidence="1">The sequence shown here is derived from an EMBL/GenBank/DDBJ whole genome shotgun (WGS) entry which is preliminary data.</text>
</comment>
<reference evidence="1" key="1">
    <citation type="submission" date="2023-08" db="EMBL/GenBank/DDBJ databases">
        <authorList>
            <person name="Audoor S."/>
            <person name="Bilcke G."/>
        </authorList>
    </citation>
    <scope>NUCLEOTIDE SEQUENCE</scope>
</reference>
<gene>
    <name evidence="1" type="ORF">CYCCA115_LOCUS14174</name>
</gene>
<dbReference type="AlphaFoldDB" id="A0AAD2FUE0"/>
<evidence type="ECO:0000313" key="1">
    <source>
        <dbReference type="EMBL" id="CAJ1953577.1"/>
    </source>
</evidence>